<sequence>MPLDGAPDRAAIRLSQFIALFYQ</sequence>
<evidence type="ECO:0000313" key="1">
    <source>
        <dbReference type="EMBL" id="CBH98694.1"/>
    </source>
</evidence>
<proteinExistence type="predicted"/>
<accession>E6PUT7</accession>
<dbReference type="AlphaFoldDB" id="E6PUT7"/>
<comment type="caution">
    <text evidence="1">The sequence shown here is derived from an EMBL/GenBank/DDBJ whole genome shotgun (WGS) entry which is preliminary data.</text>
</comment>
<dbReference type="EMBL" id="CABM01000059">
    <property type="protein sequence ID" value="CBH98694.1"/>
    <property type="molecule type" value="Genomic_DNA"/>
</dbReference>
<protein>
    <submittedName>
        <fullName evidence="1">Uncharacterized protein</fullName>
    </submittedName>
</protein>
<reference evidence="1" key="1">
    <citation type="submission" date="2009-10" db="EMBL/GenBank/DDBJ databases">
        <title>Diversity of trophic interactions inside an arsenic-rich microbial ecosystem.</title>
        <authorList>
            <person name="Bertin P.N."/>
            <person name="Heinrich-Salmeron A."/>
            <person name="Pelletier E."/>
            <person name="Goulhen-Chollet F."/>
            <person name="Arsene-Ploetze F."/>
            <person name="Gallien S."/>
            <person name="Calteau A."/>
            <person name="Vallenet D."/>
            <person name="Casiot C."/>
            <person name="Chane-Woon-Ming B."/>
            <person name="Giloteaux L."/>
            <person name="Barakat M."/>
            <person name="Bonnefoy V."/>
            <person name="Bruneel O."/>
            <person name="Chandler M."/>
            <person name="Cleiss J."/>
            <person name="Duran R."/>
            <person name="Elbaz-Poulichet F."/>
            <person name="Fonknechten N."/>
            <person name="Lauga B."/>
            <person name="Mornico D."/>
            <person name="Ortet P."/>
            <person name="Schaeffer C."/>
            <person name="Siguier P."/>
            <person name="Alexander Thil Smith A."/>
            <person name="Van Dorsselaer A."/>
            <person name="Weissenbach J."/>
            <person name="Medigue C."/>
            <person name="Le Paslier D."/>
        </authorList>
    </citation>
    <scope>NUCLEOTIDE SEQUENCE</scope>
</reference>
<organism evidence="1">
    <name type="scientific">mine drainage metagenome</name>
    <dbReference type="NCBI Taxonomy" id="410659"/>
    <lineage>
        <taxon>unclassified sequences</taxon>
        <taxon>metagenomes</taxon>
        <taxon>ecological metagenomes</taxon>
    </lineage>
</organism>
<gene>
    <name evidence="1" type="ORF">CARN2_4176</name>
</gene>
<name>E6PUT7_9ZZZZ</name>